<dbReference type="EMBL" id="GGEC01030471">
    <property type="protein sequence ID" value="MBX10955.1"/>
    <property type="molecule type" value="Transcribed_RNA"/>
</dbReference>
<name>A0A2P2KZ12_RHIMU</name>
<feature type="region of interest" description="Disordered" evidence="1">
    <location>
        <begin position="50"/>
        <end position="75"/>
    </location>
</feature>
<proteinExistence type="predicted"/>
<accession>A0A2P2KZ12</accession>
<evidence type="ECO:0000313" key="2">
    <source>
        <dbReference type="EMBL" id="MBX10955.1"/>
    </source>
</evidence>
<dbReference type="AlphaFoldDB" id="A0A2P2KZ12"/>
<evidence type="ECO:0000256" key="1">
    <source>
        <dbReference type="SAM" id="MobiDB-lite"/>
    </source>
</evidence>
<reference evidence="2" key="1">
    <citation type="submission" date="2018-02" db="EMBL/GenBank/DDBJ databases">
        <title>Rhizophora mucronata_Transcriptome.</title>
        <authorList>
            <person name="Meera S.P."/>
            <person name="Sreeshan A."/>
            <person name="Augustine A."/>
        </authorList>
    </citation>
    <scope>NUCLEOTIDE SEQUENCE</scope>
    <source>
        <tissue evidence="2">Leaf</tissue>
    </source>
</reference>
<protein>
    <submittedName>
        <fullName evidence="2">Uncharacterized protein</fullName>
    </submittedName>
</protein>
<feature type="compositionally biased region" description="Low complexity" evidence="1">
    <location>
        <begin position="58"/>
        <end position="75"/>
    </location>
</feature>
<sequence length="106" mass="11853">MRSSRRYRRGLSPLANLECCYPIHYPHGWGFTSSRKPGATVSISVTHVHIGPSSDSASVPTSGSRSPRSGGLSHGNLKCFNKKKWCWFTSVISWLCNFHFQPDTQQ</sequence>
<organism evidence="2">
    <name type="scientific">Rhizophora mucronata</name>
    <name type="common">Asiatic mangrove</name>
    <dbReference type="NCBI Taxonomy" id="61149"/>
    <lineage>
        <taxon>Eukaryota</taxon>
        <taxon>Viridiplantae</taxon>
        <taxon>Streptophyta</taxon>
        <taxon>Embryophyta</taxon>
        <taxon>Tracheophyta</taxon>
        <taxon>Spermatophyta</taxon>
        <taxon>Magnoliopsida</taxon>
        <taxon>eudicotyledons</taxon>
        <taxon>Gunneridae</taxon>
        <taxon>Pentapetalae</taxon>
        <taxon>rosids</taxon>
        <taxon>fabids</taxon>
        <taxon>Malpighiales</taxon>
        <taxon>Rhizophoraceae</taxon>
        <taxon>Rhizophora</taxon>
    </lineage>
</organism>